<name>A0A7Z8JZ25_9CELL</name>
<dbReference type="PROSITE" id="PS50006">
    <property type="entry name" value="FHA_DOMAIN"/>
    <property type="match status" value="1"/>
</dbReference>
<dbReference type="Proteomes" id="UP000308121">
    <property type="component" value="Unassembled WGS sequence"/>
</dbReference>
<feature type="compositionally biased region" description="Acidic residues" evidence="2">
    <location>
        <begin position="241"/>
        <end position="256"/>
    </location>
</feature>
<accession>A0A7Z8JZ25</accession>
<dbReference type="RefSeq" id="WP_154729472.1">
    <property type="nucleotide sequence ID" value="NZ_SZYE01000063.1"/>
</dbReference>
<dbReference type="Gene3D" id="2.60.200.20">
    <property type="match status" value="1"/>
</dbReference>
<evidence type="ECO:0000256" key="2">
    <source>
        <dbReference type="SAM" id="MobiDB-lite"/>
    </source>
</evidence>
<comment type="caution">
    <text evidence="4">The sequence shown here is derived from an EMBL/GenBank/DDBJ whole genome shotgun (WGS) entry which is preliminary data.</text>
</comment>
<dbReference type="InterPro" id="IPR000253">
    <property type="entry name" value="FHA_dom"/>
</dbReference>
<dbReference type="InterPro" id="IPR008984">
    <property type="entry name" value="SMAD_FHA_dom_sf"/>
</dbReference>
<proteinExistence type="predicted"/>
<evidence type="ECO:0000256" key="1">
    <source>
        <dbReference type="ARBA" id="ARBA00022553"/>
    </source>
</evidence>
<feature type="region of interest" description="Disordered" evidence="2">
    <location>
        <begin position="174"/>
        <end position="210"/>
    </location>
</feature>
<feature type="compositionally biased region" description="Low complexity" evidence="2">
    <location>
        <begin position="174"/>
        <end position="190"/>
    </location>
</feature>
<organism evidence="4 5">
    <name type="scientific">Cellulomonas hominis</name>
    <dbReference type="NCBI Taxonomy" id="156981"/>
    <lineage>
        <taxon>Bacteria</taxon>
        <taxon>Bacillati</taxon>
        <taxon>Actinomycetota</taxon>
        <taxon>Actinomycetes</taxon>
        <taxon>Micrococcales</taxon>
        <taxon>Cellulomonadaceae</taxon>
        <taxon>Cellulomonas</taxon>
    </lineage>
</organism>
<protein>
    <submittedName>
        <fullName evidence="4">FHA domain-containing protein</fullName>
    </submittedName>
</protein>
<dbReference type="EMBL" id="SZYE01000063">
    <property type="protein sequence ID" value="TKR23752.1"/>
    <property type="molecule type" value="Genomic_DNA"/>
</dbReference>
<dbReference type="CDD" id="cd00060">
    <property type="entry name" value="FHA"/>
    <property type="match status" value="1"/>
</dbReference>
<feature type="compositionally biased region" description="Pro residues" evidence="2">
    <location>
        <begin position="268"/>
        <end position="283"/>
    </location>
</feature>
<reference evidence="4 5" key="1">
    <citation type="submission" date="2019-05" db="EMBL/GenBank/DDBJ databases">
        <title>Genome sequence of Cellulomonas hominis strain CS1.</title>
        <authorList>
            <person name="Belmont J."/>
            <person name="Maclea K.S."/>
        </authorList>
    </citation>
    <scope>NUCLEOTIDE SEQUENCE [LARGE SCALE GENOMIC DNA]</scope>
    <source>
        <strain evidence="4 5">CS1</strain>
    </source>
</reference>
<dbReference type="Pfam" id="PF00498">
    <property type="entry name" value="FHA"/>
    <property type="match status" value="1"/>
</dbReference>
<dbReference type="SUPFAM" id="SSF49879">
    <property type="entry name" value="SMAD/FHA domain"/>
    <property type="match status" value="1"/>
</dbReference>
<evidence type="ECO:0000259" key="3">
    <source>
        <dbReference type="PROSITE" id="PS50006"/>
    </source>
</evidence>
<gene>
    <name evidence="4" type="ORF">FA014_09645</name>
</gene>
<keyword evidence="1" id="KW-0597">Phosphoprotein</keyword>
<feature type="domain" description="FHA" evidence="3">
    <location>
        <begin position="393"/>
        <end position="454"/>
    </location>
</feature>
<dbReference type="OrthoDB" id="5485098at2"/>
<sequence>MIVPEYTPGEWYAVVAGGVVLLLAPSTPPEVVRDVWATAPERGGGLGAQLDALVRHGIGGLHPFAAVDLAGGRVHTALRGDVEVEVVRGTRAEVLSAPEVVSWSERSVGSAEEVTVRVSGAGRGPALPIVSGVVRASRVRVRLTGAEPAREADAAPSEPVVLPAAPTPVALAPAREAAAPAAPAEVAPEPARSDVTASADQPSGTEVVEGAPVAGEVVAGELVEAEVVEDAPEVAAPVEDVPAEDSPAEDVPAEDVPEVREQDAAPAPVAPAPAPVAPAPVPAAPAGARPPVIPAPAQPYAPPQAPAPVLPGPASADDHDGLTILSGELASIRQHLPSWAVSQTGDWPSGGVVPTPTPAPGVSGALPVTAAATAPAPRLALSTGALVPVDGVVLIGRAPQADRAPDGTEARLVTVPSPEQDISRTHAEVRLEAGRVLVTDLYSTNGITVASGALPPRRVTAGEPVAVGEGDVVDLGDGVTFTVEPGA</sequence>
<evidence type="ECO:0000313" key="5">
    <source>
        <dbReference type="Proteomes" id="UP000308121"/>
    </source>
</evidence>
<dbReference type="AlphaFoldDB" id="A0A7Z8JZ25"/>
<feature type="compositionally biased region" description="Pro residues" evidence="2">
    <location>
        <begin position="291"/>
        <end position="304"/>
    </location>
</feature>
<evidence type="ECO:0000313" key="4">
    <source>
        <dbReference type="EMBL" id="TKR23752.1"/>
    </source>
</evidence>
<feature type="compositionally biased region" description="Polar residues" evidence="2">
    <location>
        <begin position="195"/>
        <end position="204"/>
    </location>
</feature>
<dbReference type="SMART" id="SM00240">
    <property type="entry name" value="FHA"/>
    <property type="match status" value="1"/>
</dbReference>
<feature type="region of interest" description="Disordered" evidence="2">
    <location>
        <begin position="232"/>
        <end position="304"/>
    </location>
</feature>